<keyword evidence="3" id="KW-1185">Reference proteome</keyword>
<proteinExistence type="predicted"/>
<reference evidence="3" key="1">
    <citation type="submission" date="2014-03" db="EMBL/GenBank/DDBJ databases">
        <authorList>
            <person name="Aksoy S."/>
            <person name="Warren W."/>
            <person name="Wilson R.K."/>
        </authorList>
    </citation>
    <scope>NUCLEOTIDE SEQUENCE [LARGE SCALE GENOMIC DNA]</scope>
    <source>
        <strain evidence="3">IAEA</strain>
    </source>
</reference>
<evidence type="ECO:0000313" key="2">
    <source>
        <dbReference type="EnsemblMetazoa" id="GBRI009671-PA"/>
    </source>
</evidence>
<keyword evidence="1" id="KW-0812">Transmembrane</keyword>
<accession>A0A1A9W830</accession>
<sequence length="141" mass="16539">MESYAEQLHNPREFLFDYINNLFQFLSVTHEESNYVLNIVILFSFVFLLCAFAGGAIHIMRNNRRRSLKILQEKICKSDEMINFLLETIKVIKEVYEKSMEAADYGRIHLDRISAQDLLDYLDRKEATEAVKSIAKKQETP</sequence>
<keyword evidence="1" id="KW-0472">Membrane</keyword>
<protein>
    <submittedName>
        <fullName evidence="2">Uncharacterized protein</fullName>
    </submittedName>
</protein>
<dbReference type="VEuPathDB" id="VectorBase:GBRI009671"/>
<keyword evidence="1" id="KW-1133">Transmembrane helix</keyword>
<dbReference type="Proteomes" id="UP000091820">
    <property type="component" value="Unassembled WGS sequence"/>
</dbReference>
<organism evidence="2 3">
    <name type="scientific">Glossina brevipalpis</name>
    <dbReference type="NCBI Taxonomy" id="37001"/>
    <lineage>
        <taxon>Eukaryota</taxon>
        <taxon>Metazoa</taxon>
        <taxon>Ecdysozoa</taxon>
        <taxon>Arthropoda</taxon>
        <taxon>Hexapoda</taxon>
        <taxon>Insecta</taxon>
        <taxon>Pterygota</taxon>
        <taxon>Neoptera</taxon>
        <taxon>Endopterygota</taxon>
        <taxon>Diptera</taxon>
        <taxon>Brachycera</taxon>
        <taxon>Muscomorpha</taxon>
        <taxon>Hippoboscoidea</taxon>
        <taxon>Glossinidae</taxon>
        <taxon>Glossina</taxon>
    </lineage>
</organism>
<evidence type="ECO:0000313" key="3">
    <source>
        <dbReference type="Proteomes" id="UP000091820"/>
    </source>
</evidence>
<dbReference type="AlphaFoldDB" id="A0A1A9W830"/>
<reference evidence="2" key="2">
    <citation type="submission" date="2020-05" db="UniProtKB">
        <authorList>
            <consortium name="EnsemblMetazoa"/>
        </authorList>
    </citation>
    <scope>IDENTIFICATION</scope>
    <source>
        <strain evidence="2">IAEA</strain>
    </source>
</reference>
<name>A0A1A9W830_9MUSC</name>
<feature type="transmembrane region" description="Helical" evidence="1">
    <location>
        <begin position="35"/>
        <end position="59"/>
    </location>
</feature>
<dbReference type="EnsemblMetazoa" id="GBRI009671-RA">
    <property type="protein sequence ID" value="GBRI009671-PA"/>
    <property type="gene ID" value="GBRI009671"/>
</dbReference>
<evidence type="ECO:0000256" key="1">
    <source>
        <dbReference type="SAM" id="Phobius"/>
    </source>
</evidence>